<dbReference type="Pfam" id="PF02195">
    <property type="entry name" value="ParB_N"/>
    <property type="match status" value="1"/>
</dbReference>
<dbReference type="EMBL" id="WMIG01000008">
    <property type="protein sequence ID" value="MTH60430.1"/>
    <property type="molecule type" value="Genomic_DNA"/>
</dbReference>
<protein>
    <submittedName>
        <fullName evidence="3">Chromosome partitioning protein ParB</fullName>
    </submittedName>
</protein>
<evidence type="ECO:0000256" key="1">
    <source>
        <dbReference type="SAM" id="MobiDB-lite"/>
    </source>
</evidence>
<dbReference type="Gene3D" id="3.90.1530.30">
    <property type="match status" value="1"/>
</dbReference>
<comment type="caution">
    <text evidence="3">The sequence shown here is derived from an EMBL/GenBank/DDBJ whole genome shotgun (WGS) entry which is preliminary data.</text>
</comment>
<sequence>MSGKNKFGFGPLSASDVAPRRRDVGPMGAAVREAASSLNESTDNLVEQRRQNAADAKAFRQAQDEGRVLVSIPLDDVRMDDLPRDRLDLTSVAASDEMEELKASIRERGQKEPIEVYQTPGGYQLKKGWRRLNALQQLRQETGDGRFAKVVARVSDGPESRIDLYIDMVEENVIREDLSFAEMAQVAILAAKDIGLDEQGADELVGRLYASLHKMKRSYIRSFVHLVSELGDALRFPKSVSRNLGVDVARKLQASPGIAARLIKMLSAIETADEQNDILRRFLEEPAERPSEKAEEKTRPKSVKYEFHVGAAKVTARRGECRILSDADFSAVDRRKLQRAIEAFQAVLDDK</sequence>
<dbReference type="InterPro" id="IPR036086">
    <property type="entry name" value="ParB/Sulfiredoxin_sf"/>
</dbReference>
<evidence type="ECO:0000313" key="4">
    <source>
        <dbReference type="Proteomes" id="UP000449846"/>
    </source>
</evidence>
<dbReference type="AlphaFoldDB" id="A0A844HKH6"/>
<dbReference type="OrthoDB" id="7656008at2"/>
<dbReference type="PANTHER" id="PTHR33375">
    <property type="entry name" value="CHROMOSOME-PARTITIONING PROTEIN PARB-RELATED"/>
    <property type="match status" value="1"/>
</dbReference>
<dbReference type="InterPro" id="IPR003115">
    <property type="entry name" value="ParB_N"/>
</dbReference>
<evidence type="ECO:0000259" key="2">
    <source>
        <dbReference type="SMART" id="SM00470"/>
    </source>
</evidence>
<feature type="domain" description="ParB-like N-terminal" evidence="2">
    <location>
        <begin position="70"/>
        <end position="173"/>
    </location>
</feature>
<dbReference type="PANTHER" id="PTHR33375:SF1">
    <property type="entry name" value="CHROMOSOME-PARTITIONING PROTEIN PARB-RELATED"/>
    <property type="match status" value="1"/>
</dbReference>
<gene>
    <name evidence="3" type="ORF">GL300_14535</name>
</gene>
<dbReference type="SUPFAM" id="SSF110849">
    <property type="entry name" value="ParB/Sulfiredoxin"/>
    <property type="match status" value="1"/>
</dbReference>
<dbReference type="InterPro" id="IPR037972">
    <property type="entry name" value="RepB_N"/>
</dbReference>
<feature type="region of interest" description="Disordered" evidence="1">
    <location>
        <begin position="1"/>
        <end position="29"/>
    </location>
</feature>
<accession>A0A844HKH6</accession>
<keyword evidence="4" id="KW-1185">Reference proteome</keyword>
<dbReference type="SMART" id="SM00470">
    <property type="entry name" value="ParB"/>
    <property type="match status" value="1"/>
</dbReference>
<dbReference type="CDD" id="cd16405">
    <property type="entry name" value="RepB_like_N"/>
    <property type="match status" value="1"/>
</dbReference>
<evidence type="ECO:0000313" key="3">
    <source>
        <dbReference type="EMBL" id="MTH60430.1"/>
    </source>
</evidence>
<dbReference type="InterPro" id="IPR050336">
    <property type="entry name" value="Chromosome_partition/occlusion"/>
</dbReference>
<dbReference type="GO" id="GO:0007059">
    <property type="term" value="P:chromosome segregation"/>
    <property type="evidence" value="ECO:0007669"/>
    <property type="project" value="TreeGrafter"/>
</dbReference>
<dbReference type="RefSeq" id="WP_155040376.1">
    <property type="nucleotide sequence ID" value="NZ_JBHGCD010000011.1"/>
</dbReference>
<organism evidence="3 4">
    <name type="scientific">Paracoccus litorisediminis</name>
    <dbReference type="NCBI Taxonomy" id="2006130"/>
    <lineage>
        <taxon>Bacteria</taxon>
        <taxon>Pseudomonadati</taxon>
        <taxon>Pseudomonadota</taxon>
        <taxon>Alphaproteobacteria</taxon>
        <taxon>Rhodobacterales</taxon>
        <taxon>Paracoccaceae</taxon>
        <taxon>Paracoccus</taxon>
    </lineage>
</organism>
<reference evidence="3 4" key="1">
    <citation type="submission" date="2019-11" db="EMBL/GenBank/DDBJ databases">
        <authorList>
            <person name="Dong K."/>
        </authorList>
    </citation>
    <scope>NUCLEOTIDE SEQUENCE [LARGE SCALE GENOMIC DNA]</scope>
    <source>
        <strain evidence="3 4">NBRC 112902</strain>
    </source>
</reference>
<name>A0A844HKH6_9RHOB</name>
<proteinExistence type="predicted"/>
<dbReference type="Proteomes" id="UP000449846">
    <property type="component" value="Unassembled WGS sequence"/>
</dbReference>
<dbReference type="GO" id="GO:0005694">
    <property type="term" value="C:chromosome"/>
    <property type="evidence" value="ECO:0007669"/>
    <property type="project" value="TreeGrafter"/>
</dbReference>